<dbReference type="GO" id="GO:0015067">
    <property type="term" value="F:amidinotransferase activity"/>
    <property type="evidence" value="ECO:0007669"/>
    <property type="project" value="InterPro"/>
</dbReference>
<evidence type="ECO:0000256" key="2">
    <source>
        <dbReference type="ARBA" id="ARBA00022679"/>
    </source>
</evidence>
<dbReference type="PROSITE" id="PS51318">
    <property type="entry name" value="TAT"/>
    <property type="match status" value="1"/>
</dbReference>
<name>A0A3G4VMP4_9VIBR</name>
<dbReference type="InterPro" id="IPR006311">
    <property type="entry name" value="TAT_signal"/>
</dbReference>
<evidence type="ECO:0000256" key="1">
    <source>
        <dbReference type="ARBA" id="ARBA00006943"/>
    </source>
</evidence>
<comment type="similarity">
    <text evidence="1">Belongs to the amidinotransferase family.</text>
</comment>
<dbReference type="InterPro" id="IPR033195">
    <property type="entry name" value="AmidinoTrfase"/>
</dbReference>
<dbReference type="RefSeq" id="WP_124941795.1">
    <property type="nucleotide sequence ID" value="NZ_CP033578.1"/>
</dbReference>
<dbReference type="Pfam" id="PF19420">
    <property type="entry name" value="DDAH_eukar"/>
    <property type="match status" value="1"/>
</dbReference>
<organism evidence="3 4">
    <name type="scientific">Vibrio mediterranei</name>
    <dbReference type="NCBI Taxonomy" id="689"/>
    <lineage>
        <taxon>Bacteria</taxon>
        <taxon>Pseudomonadati</taxon>
        <taxon>Pseudomonadota</taxon>
        <taxon>Gammaproteobacteria</taxon>
        <taxon>Vibrionales</taxon>
        <taxon>Vibrionaceae</taxon>
        <taxon>Vibrio</taxon>
    </lineage>
</organism>
<proteinExistence type="inferred from homology"/>
<protein>
    <submittedName>
        <fullName evidence="3">Uncharacterized protein</fullName>
    </submittedName>
</protein>
<keyword evidence="2" id="KW-0808">Transferase</keyword>
<evidence type="ECO:0000313" key="4">
    <source>
        <dbReference type="Proteomes" id="UP000279760"/>
    </source>
</evidence>
<reference evidence="3 4" key="1">
    <citation type="submission" date="2018-11" db="EMBL/GenBank/DDBJ databases">
        <title>Complete Genome Sequence of Vbrio mediterranei 117-T6: a Potential Pathogen Bacteria Isolated from the Conchocelis of Pyropia.</title>
        <authorList>
            <person name="Liu Q."/>
        </authorList>
    </citation>
    <scope>NUCLEOTIDE SEQUENCE [LARGE SCALE GENOMIC DNA]</scope>
    <source>
        <strain evidence="3 4">117-T6</strain>
    </source>
</reference>
<gene>
    <name evidence="3" type="ORF">ECB94_23015</name>
</gene>
<dbReference type="GeneID" id="64088271"/>
<dbReference type="Gene3D" id="3.75.10.10">
    <property type="entry name" value="L-arginine/glycine Amidinotransferase, Chain A"/>
    <property type="match status" value="1"/>
</dbReference>
<sequence>MTTSMTRRKFFSLTGAAAAVTGAAVVAPKALANALKTDTVATKSTSLADTAKRIHVTSEYGRLKEVIVGRTPKFDDKYFNYSDGYERNMPWLKPETVTFLKENPNSTWGDVYGVEGYEKLVSQVEGFVSALEQQGVKVIRPKAIEGKNAHYIDSTIDQIWPRDVFCTVGNNVIVSSLRMSFKRKQQYAFTGFYSNLMKQKQCKYLSAPQAGLDIFTNDAIANERANSENICLDGGDFFVDGKNIYLGIGEGSNMNGYEWLESMYGDEYTITPLMLDEKALHLDCALSLLSPNLALICRDWIKSDLPESLAHYTFIDVNEKEASWLAANGLPISPDTCIMDKAHQRVINEVRKHGHNVIEVEFDMPSMLGGALRCASQPIYRESV</sequence>
<dbReference type="PANTHER" id="PTHR10488">
    <property type="entry name" value="GLYCINE AMIDINOTRANSFERASE, MITOCHONDRIAL"/>
    <property type="match status" value="1"/>
</dbReference>
<dbReference type="PANTHER" id="PTHR10488:SF1">
    <property type="entry name" value="GLYCINE AMIDINOTRANSFERASE, MITOCHONDRIAL"/>
    <property type="match status" value="1"/>
</dbReference>
<evidence type="ECO:0000313" key="3">
    <source>
        <dbReference type="EMBL" id="AYV24141.1"/>
    </source>
</evidence>
<dbReference type="EMBL" id="CP033578">
    <property type="protein sequence ID" value="AYV24141.1"/>
    <property type="molecule type" value="Genomic_DNA"/>
</dbReference>
<accession>A0A3G4VMP4</accession>
<dbReference type="Proteomes" id="UP000279760">
    <property type="component" value="Chromosome 2"/>
</dbReference>
<dbReference type="SUPFAM" id="SSF55909">
    <property type="entry name" value="Pentein"/>
    <property type="match status" value="1"/>
</dbReference>
<dbReference type="AlphaFoldDB" id="A0A3G4VMP4"/>